<evidence type="ECO:0000313" key="18">
    <source>
        <dbReference type="EMBL" id="RJF93592.1"/>
    </source>
</evidence>
<dbReference type="InterPro" id="IPR012910">
    <property type="entry name" value="Plug_dom"/>
</dbReference>
<gene>
    <name evidence="18" type="ORF">D3876_04570</name>
</gene>
<name>A0A418WQS1_9SPHN</name>
<dbReference type="EMBL" id="QYUM01000002">
    <property type="protein sequence ID" value="RJF93592.1"/>
    <property type="molecule type" value="Genomic_DNA"/>
</dbReference>
<keyword evidence="3 12" id="KW-1134">Transmembrane beta strand</keyword>
<evidence type="ECO:0000256" key="15">
    <source>
        <dbReference type="SAM" id="SignalP"/>
    </source>
</evidence>
<dbReference type="GO" id="GO:0006826">
    <property type="term" value="P:iron ion transport"/>
    <property type="evidence" value="ECO:0007669"/>
    <property type="project" value="UniProtKB-KW"/>
</dbReference>
<keyword evidence="4" id="KW-0410">Iron transport</keyword>
<dbReference type="PANTHER" id="PTHR32552">
    <property type="entry name" value="FERRICHROME IRON RECEPTOR-RELATED"/>
    <property type="match status" value="1"/>
</dbReference>
<feature type="signal peptide" evidence="15">
    <location>
        <begin position="1"/>
        <end position="21"/>
    </location>
</feature>
<dbReference type="PROSITE" id="PS01156">
    <property type="entry name" value="TONB_DEPENDENT_REC_2"/>
    <property type="match status" value="1"/>
</dbReference>
<evidence type="ECO:0000256" key="5">
    <source>
        <dbReference type="ARBA" id="ARBA00022692"/>
    </source>
</evidence>
<dbReference type="PANTHER" id="PTHR32552:SF81">
    <property type="entry name" value="TONB-DEPENDENT OUTER MEMBRANE RECEPTOR"/>
    <property type="match status" value="1"/>
</dbReference>
<evidence type="ECO:0000259" key="16">
    <source>
        <dbReference type="Pfam" id="PF00593"/>
    </source>
</evidence>
<evidence type="ECO:0000256" key="14">
    <source>
        <dbReference type="RuleBase" id="RU003357"/>
    </source>
</evidence>
<evidence type="ECO:0000256" key="11">
    <source>
        <dbReference type="ARBA" id="ARBA00023237"/>
    </source>
</evidence>
<dbReference type="InterPro" id="IPR037066">
    <property type="entry name" value="Plug_dom_sf"/>
</dbReference>
<dbReference type="GO" id="GO:0009279">
    <property type="term" value="C:cell outer membrane"/>
    <property type="evidence" value="ECO:0007669"/>
    <property type="project" value="UniProtKB-SubCell"/>
</dbReference>
<evidence type="ECO:0000256" key="12">
    <source>
        <dbReference type="PROSITE-ProRule" id="PRU01360"/>
    </source>
</evidence>
<proteinExistence type="inferred from homology"/>
<keyword evidence="8" id="KW-0406">Ion transport</keyword>
<keyword evidence="11 12" id="KW-0998">Cell outer membrane</keyword>
<dbReference type="PROSITE" id="PS52016">
    <property type="entry name" value="TONB_DEPENDENT_REC_3"/>
    <property type="match status" value="1"/>
</dbReference>
<evidence type="ECO:0000256" key="13">
    <source>
        <dbReference type="PROSITE-ProRule" id="PRU10144"/>
    </source>
</evidence>
<evidence type="ECO:0000256" key="10">
    <source>
        <dbReference type="ARBA" id="ARBA00023136"/>
    </source>
</evidence>
<dbReference type="RefSeq" id="WP_119759917.1">
    <property type="nucleotide sequence ID" value="NZ_QYUM01000002.1"/>
</dbReference>
<dbReference type="Pfam" id="PF07715">
    <property type="entry name" value="Plug"/>
    <property type="match status" value="1"/>
</dbReference>
<comment type="subcellular location">
    <subcellularLocation>
        <location evidence="1 12">Cell outer membrane</location>
        <topology evidence="1 12">Multi-pass membrane protein</topology>
    </subcellularLocation>
</comment>
<protein>
    <submittedName>
        <fullName evidence="18">TonB-dependent receptor</fullName>
    </submittedName>
</protein>
<keyword evidence="18" id="KW-0675">Receptor</keyword>
<evidence type="ECO:0000256" key="8">
    <source>
        <dbReference type="ARBA" id="ARBA00023065"/>
    </source>
</evidence>
<dbReference type="Gene3D" id="2.40.170.20">
    <property type="entry name" value="TonB-dependent receptor, beta-barrel domain"/>
    <property type="match status" value="1"/>
</dbReference>
<comment type="caution">
    <text evidence="18">The sequence shown here is derived from an EMBL/GenBank/DDBJ whole genome shotgun (WGS) entry which is preliminary data.</text>
</comment>
<dbReference type="Proteomes" id="UP000286100">
    <property type="component" value="Unassembled WGS sequence"/>
</dbReference>
<keyword evidence="7" id="KW-0408">Iron</keyword>
<accession>A0A418WQS1</accession>
<dbReference type="AlphaFoldDB" id="A0A418WQS1"/>
<organism evidence="18 19">
    <name type="scientific">Sphingomonas cavernae</name>
    <dbReference type="NCBI Taxonomy" id="2320861"/>
    <lineage>
        <taxon>Bacteria</taxon>
        <taxon>Pseudomonadati</taxon>
        <taxon>Pseudomonadota</taxon>
        <taxon>Alphaproteobacteria</taxon>
        <taxon>Sphingomonadales</taxon>
        <taxon>Sphingomonadaceae</taxon>
        <taxon>Sphingomonas</taxon>
    </lineage>
</organism>
<dbReference type="OrthoDB" id="9760333at2"/>
<evidence type="ECO:0000256" key="7">
    <source>
        <dbReference type="ARBA" id="ARBA00023004"/>
    </source>
</evidence>
<evidence type="ECO:0000259" key="17">
    <source>
        <dbReference type="Pfam" id="PF07715"/>
    </source>
</evidence>
<dbReference type="InterPro" id="IPR039426">
    <property type="entry name" value="TonB-dep_rcpt-like"/>
</dbReference>
<feature type="short sequence motif" description="TonB C-terminal box" evidence="13">
    <location>
        <begin position="934"/>
        <end position="951"/>
    </location>
</feature>
<dbReference type="InterPro" id="IPR010917">
    <property type="entry name" value="TonB_rcpt_CS"/>
</dbReference>
<comment type="similarity">
    <text evidence="12 14">Belongs to the TonB-dependent receptor family.</text>
</comment>
<reference evidence="18 19" key="1">
    <citation type="submission" date="2018-09" db="EMBL/GenBank/DDBJ databases">
        <authorList>
            <person name="Zhu H."/>
        </authorList>
    </citation>
    <scope>NUCLEOTIDE SEQUENCE [LARGE SCALE GENOMIC DNA]</scope>
    <source>
        <strain evidence="18 19">K2R01-6</strain>
    </source>
</reference>
<keyword evidence="6 15" id="KW-0732">Signal</keyword>
<evidence type="ECO:0000256" key="2">
    <source>
        <dbReference type="ARBA" id="ARBA00022448"/>
    </source>
</evidence>
<evidence type="ECO:0000256" key="6">
    <source>
        <dbReference type="ARBA" id="ARBA00022729"/>
    </source>
</evidence>
<keyword evidence="10 12" id="KW-0472">Membrane</keyword>
<dbReference type="Pfam" id="PF00593">
    <property type="entry name" value="TonB_dep_Rec_b-barrel"/>
    <property type="match status" value="1"/>
</dbReference>
<evidence type="ECO:0000256" key="9">
    <source>
        <dbReference type="ARBA" id="ARBA00023077"/>
    </source>
</evidence>
<evidence type="ECO:0000256" key="4">
    <source>
        <dbReference type="ARBA" id="ARBA00022496"/>
    </source>
</evidence>
<keyword evidence="5 12" id="KW-0812">Transmembrane</keyword>
<feature type="domain" description="TonB-dependent receptor plug" evidence="17">
    <location>
        <begin position="53"/>
        <end position="160"/>
    </location>
</feature>
<sequence>MPKTPWLLSVACLAIATPVFAQDTTQQTADQPAPTSVDTGEIIVTAQGRAQALSDVPLAVSAVTAESLANTGANDIRQLNQIAPSLLVSSTGSEANGSARIRGIGTVGDNPGLESSVAVFIDGVYRSRSGIGLNELGEIDRVEVLRGPQGTLFGRNASAGLINIVSKSPSFDFGANVEATYGNYDYWRLAGGVTGPITDTLAARIDGVWVQRDGFYYDAANDTRVNDRDRYFVRGQLLFEPTSDLSVRVIGDYTKRDEKCCGATYVDNSVNPFIGNLNNPAIPLQQPGAVPGRTNDSGNNIINVLTALGQDINALNAGYSRELSVTPGRSYGGETEDYGASVEINWDFGNATLTSISGYRNYFSSQAGDIDYSSVDILYRADDNNSSRKFETFSQELRLQGTAFDDKLDWLIGAYYADEDLTATDNLRFGNQYGRFATCRIVSPGGLSALYSPTSSACLAARPPVFGAASPLIYAAMNNLDSINDRGSTLDVYKQNSRNYAFFTHNIIHVTSTLDVTLGLRYTNERKKFDATFGNDNTACVANQALVGAFTNPNGPAFNPALFAISQSILNLSCQGNSTAELNGVSINDRRSEDEFTGTAVLSWKPTDDLLLYGSYSRGYKAGGFNLDRSALKAPSVSFASLGGAQALVSGLQFDPEIVDAFEIGAKYATGPFSLNVAAFRQEFKNFQLNTFDGTVFIVQNVNGCGQDLGGADRDQSFFPGSANFLNPVIAPGAAFNLNPALGTGACAADDVGYGVSSTGVEIEASLVPARDLRVNLGFTYAETKYRNNLVGNESGAPLSPALRMLPGDNLSNAPEFVSTASLAWTPEIGGSGLSGLVYIDSRMTGDFNTGSDLFPQKEQDSYVVVNARLGIRGPDERWAVEFWAQNLFNEDYAQVAFNSPFQAGGSTTPPFAPGFTFAPFVDPQFPGGRQIFSQFLAEPRTYGITLRGKF</sequence>
<keyword evidence="9 14" id="KW-0798">TonB box</keyword>
<dbReference type="InterPro" id="IPR036942">
    <property type="entry name" value="Beta-barrel_TonB_sf"/>
</dbReference>
<keyword evidence="2 12" id="KW-0813">Transport</keyword>
<dbReference type="InterPro" id="IPR000531">
    <property type="entry name" value="Beta-barrel_TonB"/>
</dbReference>
<keyword evidence="19" id="KW-1185">Reference proteome</keyword>
<dbReference type="SUPFAM" id="SSF56935">
    <property type="entry name" value="Porins"/>
    <property type="match status" value="1"/>
</dbReference>
<evidence type="ECO:0000313" key="19">
    <source>
        <dbReference type="Proteomes" id="UP000286100"/>
    </source>
</evidence>
<dbReference type="Gene3D" id="2.170.130.10">
    <property type="entry name" value="TonB-dependent receptor, plug domain"/>
    <property type="match status" value="1"/>
</dbReference>
<evidence type="ECO:0000256" key="1">
    <source>
        <dbReference type="ARBA" id="ARBA00004571"/>
    </source>
</evidence>
<feature type="domain" description="TonB-dependent receptor-like beta-barrel" evidence="16">
    <location>
        <begin position="368"/>
        <end position="888"/>
    </location>
</feature>
<feature type="chain" id="PRO_5019572996" evidence="15">
    <location>
        <begin position="22"/>
        <end position="951"/>
    </location>
</feature>
<evidence type="ECO:0000256" key="3">
    <source>
        <dbReference type="ARBA" id="ARBA00022452"/>
    </source>
</evidence>